<proteinExistence type="predicted"/>
<dbReference type="OrthoDB" id="3239304at2759"/>
<keyword evidence="1" id="KW-1133">Transmembrane helix</keyword>
<organism evidence="2 3">
    <name type="scientific">Hypsizygus marmoreus</name>
    <name type="common">White beech mushroom</name>
    <name type="synonym">Agaricus marmoreus</name>
    <dbReference type="NCBI Taxonomy" id="39966"/>
    <lineage>
        <taxon>Eukaryota</taxon>
        <taxon>Fungi</taxon>
        <taxon>Dikarya</taxon>
        <taxon>Basidiomycota</taxon>
        <taxon>Agaricomycotina</taxon>
        <taxon>Agaricomycetes</taxon>
        <taxon>Agaricomycetidae</taxon>
        <taxon>Agaricales</taxon>
        <taxon>Tricholomatineae</taxon>
        <taxon>Lyophyllaceae</taxon>
        <taxon>Hypsizygus</taxon>
    </lineage>
</organism>
<dbReference type="InParanoid" id="A0A369K4R7"/>
<accession>A0A369K4R7</accession>
<keyword evidence="3" id="KW-1185">Reference proteome</keyword>
<comment type="caution">
    <text evidence="2">The sequence shown here is derived from an EMBL/GenBank/DDBJ whole genome shotgun (WGS) entry which is preliminary data.</text>
</comment>
<name>A0A369K4R7_HYPMA</name>
<evidence type="ECO:0000313" key="2">
    <source>
        <dbReference type="EMBL" id="RDB26774.1"/>
    </source>
</evidence>
<keyword evidence="1" id="KW-0472">Membrane</keyword>
<dbReference type="STRING" id="39966.A0A369K4R7"/>
<feature type="transmembrane region" description="Helical" evidence="1">
    <location>
        <begin position="90"/>
        <end position="110"/>
    </location>
</feature>
<evidence type="ECO:0008006" key="4">
    <source>
        <dbReference type="Google" id="ProtNLM"/>
    </source>
</evidence>
<evidence type="ECO:0000256" key="1">
    <source>
        <dbReference type="SAM" id="Phobius"/>
    </source>
</evidence>
<dbReference type="AlphaFoldDB" id="A0A369K4R7"/>
<feature type="transmembrane region" description="Helical" evidence="1">
    <location>
        <begin position="59"/>
        <end position="78"/>
    </location>
</feature>
<dbReference type="Proteomes" id="UP000076154">
    <property type="component" value="Unassembled WGS sequence"/>
</dbReference>
<keyword evidence="1" id="KW-0812">Transmembrane</keyword>
<evidence type="ECO:0000313" key="3">
    <source>
        <dbReference type="Proteomes" id="UP000076154"/>
    </source>
</evidence>
<protein>
    <recommendedName>
        <fullName evidence="4">MARVEL domain-containing protein</fullName>
    </recommendedName>
</protein>
<dbReference type="EMBL" id="LUEZ02000023">
    <property type="protein sequence ID" value="RDB26774.1"/>
    <property type="molecule type" value="Genomic_DNA"/>
</dbReference>
<feature type="transmembrane region" description="Helical" evidence="1">
    <location>
        <begin position="12"/>
        <end position="39"/>
    </location>
</feature>
<feature type="transmembrane region" description="Helical" evidence="1">
    <location>
        <begin position="150"/>
        <end position="167"/>
    </location>
</feature>
<reference evidence="2" key="1">
    <citation type="submission" date="2018-04" db="EMBL/GenBank/DDBJ databases">
        <title>Whole genome sequencing of Hypsizygus marmoreus.</title>
        <authorList>
            <person name="Choi I.-G."/>
            <person name="Min B."/>
            <person name="Kim J.-G."/>
            <person name="Kim S."/>
            <person name="Oh Y.-L."/>
            <person name="Kong W.-S."/>
            <person name="Park H."/>
            <person name="Jeong J."/>
            <person name="Song E.-S."/>
        </authorList>
    </citation>
    <scope>NUCLEOTIDE SEQUENCE [LARGE SCALE GENOMIC DNA]</scope>
    <source>
        <strain evidence="2">51987-8</strain>
    </source>
</reference>
<gene>
    <name evidence="2" type="ORF">Hypma_005290</name>
</gene>
<sequence length="233" mass="25423">MAYIRSRTFCCCIPVRFGVFILSLVGVIGSILCCAAGWVQVTRLRNNPVPPPTADVVAIWLHSSLFTLLAILSLFGFIGCLIKSRNSVRAYSFGLILFLGLSIASGAYALHTLFTSDPLVVINSCINTPGANLTWDACKANIKVYKGISVTLYILMWLLMIYAYVIVDNYVEQLDDEMAATETRQMINAISQPQVNVAVPTYASFGNPPNTANGYTFAHHNQSYGHRGNGSIA</sequence>